<dbReference type="Proteomes" id="UP000724874">
    <property type="component" value="Unassembled WGS sequence"/>
</dbReference>
<dbReference type="Gene3D" id="1.20.1280.50">
    <property type="match status" value="1"/>
</dbReference>
<dbReference type="EMBL" id="JADNYJ010000019">
    <property type="protein sequence ID" value="KAF8906226.1"/>
    <property type="molecule type" value="Genomic_DNA"/>
</dbReference>
<sequence>MSKDALEYFNLSEIPVEVLLDNLLPYIPVRDLLSLTSCSKFFSILCSDDALWKRKLFEDFNFTGQGTARTNGWKFIYRGLFDPRVFVWGEKTNGRLGLSNVPKSAIPGVPYPMQVSLPGVRVVSLVAGGMSFHALDSDGGVHVWG</sequence>
<dbReference type="Pfam" id="PF12937">
    <property type="entry name" value="F-box-like"/>
    <property type="match status" value="1"/>
</dbReference>
<name>A0A9P5TPX3_GYMJU</name>
<dbReference type="SUPFAM" id="SSF81383">
    <property type="entry name" value="F-box domain"/>
    <property type="match status" value="1"/>
</dbReference>
<reference evidence="3" key="1">
    <citation type="submission" date="2020-11" db="EMBL/GenBank/DDBJ databases">
        <authorList>
            <consortium name="DOE Joint Genome Institute"/>
            <person name="Ahrendt S."/>
            <person name="Riley R."/>
            <person name="Andreopoulos W."/>
            <person name="LaButti K."/>
            <person name="Pangilinan J."/>
            <person name="Ruiz-duenas F.J."/>
            <person name="Barrasa J.M."/>
            <person name="Sanchez-Garcia M."/>
            <person name="Camarero S."/>
            <person name="Miyauchi S."/>
            <person name="Serrano A."/>
            <person name="Linde D."/>
            <person name="Babiker R."/>
            <person name="Drula E."/>
            <person name="Ayuso-Fernandez I."/>
            <person name="Pacheco R."/>
            <person name="Padilla G."/>
            <person name="Ferreira P."/>
            <person name="Barriuso J."/>
            <person name="Kellner H."/>
            <person name="Castanera R."/>
            <person name="Alfaro M."/>
            <person name="Ramirez L."/>
            <person name="Pisabarro A.G."/>
            <person name="Kuo A."/>
            <person name="Tritt A."/>
            <person name="Lipzen A."/>
            <person name="He G."/>
            <person name="Yan M."/>
            <person name="Ng V."/>
            <person name="Cullen D."/>
            <person name="Martin F."/>
            <person name="Rosso M.-N."/>
            <person name="Henrissat B."/>
            <person name="Hibbett D."/>
            <person name="Martinez A.T."/>
            <person name="Grigoriev I.V."/>
        </authorList>
    </citation>
    <scope>NUCLEOTIDE SEQUENCE</scope>
    <source>
        <strain evidence="3">AH 44721</strain>
    </source>
</reference>
<accession>A0A9P5TPX3</accession>
<evidence type="ECO:0000313" key="3">
    <source>
        <dbReference type="EMBL" id="KAF8906226.1"/>
    </source>
</evidence>
<dbReference type="AlphaFoldDB" id="A0A9P5TPX3"/>
<evidence type="ECO:0000259" key="2">
    <source>
        <dbReference type="Pfam" id="PF12937"/>
    </source>
</evidence>
<dbReference type="InterPro" id="IPR036047">
    <property type="entry name" value="F-box-like_dom_sf"/>
</dbReference>
<gene>
    <name evidence="3" type="ORF">CPB84DRAFT_426868</name>
</gene>
<feature type="repeat" description="RCC1" evidence="1">
    <location>
        <begin position="83"/>
        <end position="138"/>
    </location>
</feature>
<dbReference type="InterPro" id="IPR009091">
    <property type="entry name" value="RCC1/BLIP-II"/>
</dbReference>
<evidence type="ECO:0000256" key="1">
    <source>
        <dbReference type="PROSITE-ProRule" id="PRU00235"/>
    </source>
</evidence>
<evidence type="ECO:0000313" key="4">
    <source>
        <dbReference type="Proteomes" id="UP000724874"/>
    </source>
</evidence>
<dbReference type="InterPro" id="IPR000408">
    <property type="entry name" value="Reg_chr_condens"/>
</dbReference>
<organism evidence="3 4">
    <name type="scientific">Gymnopilus junonius</name>
    <name type="common">Spectacular rustgill mushroom</name>
    <name type="synonym">Gymnopilus spectabilis subsp. junonius</name>
    <dbReference type="NCBI Taxonomy" id="109634"/>
    <lineage>
        <taxon>Eukaryota</taxon>
        <taxon>Fungi</taxon>
        <taxon>Dikarya</taxon>
        <taxon>Basidiomycota</taxon>
        <taxon>Agaricomycotina</taxon>
        <taxon>Agaricomycetes</taxon>
        <taxon>Agaricomycetidae</taxon>
        <taxon>Agaricales</taxon>
        <taxon>Agaricineae</taxon>
        <taxon>Hymenogastraceae</taxon>
        <taxon>Gymnopilus</taxon>
    </lineage>
</organism>
<dbReference type="Pfam" id="PF00415">
    <property type="entry name" value="RCC1"/>
    <property type="match status" value="1"/>
</dbReference>
<dbReference type="Gene3D" id="2.130.10.30">
    <property type="entry name" value="Regulator of chromosome condensation 1/beta-lactamase-inhibitor protein II"/>
    <property type="match status" value="1"/>
</dbReference>
<proteinExistence type="predicted"/>
<feature type="domain" description="F-box" evidence="2">
    <location>
        <begin position="12"/>
        <end position="57"/>
    </location>
</feature>
<dbReference type="InterPro" id="IPR001810">
    <property type="entry name" value="F-box_dom"/>
</dbReference>
<dbReference type="OrthoDB" id="61110at2759"/>
<comment type="caution">
    <text evidence="3">The sequence shown here is derived from an EMBL/GenBank/DDBJ whole genome shotgun (WGS) entry which is preliminary data.</text>
</comment>
<keyword evidence="4" id="KW-1185">Reference proteome</keyword>
<protein>
    <recommendedName>
        <fullName evidence="2">F-box domain-containing protein</fullName>
    </recommendedName>
</protein>
<dbReference type="SUPFAM" id="SSF50985">
    <property type="entry name" value="RCC1/BLIP-II"/>
    <property type="match status" value="1"/>
</dbReference>
<dbReference type="PROSITE" id="PS50012">
    <property type="entry name" value="RCC1_3"/>
    <property type="match status" value="1"/>
</dbReference>